<comment type="similarity">
    <text evidence="1">Belongs to the UPF0302 family.</text>
</comment>
<protein>
    <recommendedName>
        <fullName evidence="1">UPF0302 protein BN997_03661</fullName>
    </recommendedName>
</protein>
<name>A0A0A1MEE3_9BACI</name>
<sequence length="182" mass="21711">MLSSVTAKDKKDFIQWFLNHYRLKKRESVWILNYLVNHMDILEHVHFVRDVKYCPRGVMISSRCSEKIPFRFYKNHLVTTDAEKTFHDIRLNKQEALFIQLNFHQANQSAYYAAVLEENPFLPDDYYLTKDDKQTTSELLDQLLINQKQERLREAIDEALDSGNHTKFLELTKELEKLLNKS</sequence>
<dbReference type="NCBIfam" id="NF002965">
    <property type="entry name" value="PRK03636.1"/>
    <property type="match status" value="1"/>
</dbReference>
<dbReference type="Pfam" id="PF08864">
    <property type="entry name" value="UPF0302"/>
    <property type="match status" value="1"/>
</dbReference>
<dbReference type="Proteomes" id="UP000040453">
    <property type="component" value="Unassembled WGS sequence"/>
</dbReference>
<dbReference type="InterPro" id="IPR014963">
    <property type="entry name" value="UPF0302_N"/>
</dbReference>
<dbReference type="STRING" id="545501.BN997_03661"/>
<dbReference type="OrthoDB" id="2155814at2"/>
<reference evidence="3 4" key="1">
    <citation type="submission" date="2014-11" db="EMBL/GenBank/DDBJ databases">
        <authorList>
            <person name="Urmite Genomes Urmite Genomes"/>
        </authorList>
    </citation>
    <scope>NUCLEOTIDE SEQUENCE [LARGE SCALE GENOMIC DNA]</scope>
    <source>
        <strain evidence="3 4">Oc5</strain>
    </source>
</reference>
<proteinExistence type="inferred from homology"/>
<dbReference type="HAMAP" id="MF_00760">
    <property type="entry name" value="UPF0302"/>
    <property type="match status" value="1"/>
</dbReference>
<keyword evidence="4" id="KW-1185">Reference proteome</keyword>
<dbReference type="SMART" id="SM00914">
    <property type="entry name" value="IDEAL"/>
    <property type="match status" value="1"/>
</dbReference>
<dbReference type="Pfam" id="PF08858">
    <property type="entry name" value="IDEAL"/>
    <property type="match status" value="1"/>
</dbReference>
<accession>A0A0A1MEE3</accession>
<dbReference type="Gene3D" id="3.40.1530.30">
    <property type="entry name" value="Uncharacterised family UPF0302, N-terminal domain"/>
    <property type="match status" value="1"/>
</dbReference>
<dbReference type="AlphaFoldDB" id="A0A0A1MEE3"/>
<organism evidence="3 4">
    <name type="scientific">Oceanobacillus oncorhynchi</name>
    <dbReference type="NCBI Taxonomy" id="545501"/>
    <lineage>
        <taxon>Bacteria</taxon>
        <taxon>Bacillati</taxon>
        <taxon>Bacillota</taxon>
        <taxon>Bacilli</taxon>
        <taxon>Bacillales</taxon>
        <taxon>Bacillaceae</taxon>
        <taxon>Oceanobacillus</taxon>
    </lineage>
</organism>
<dbReference type="Gene3D" id="4.10.810.10">
    <property type="entry name" value="Virus Scaffolding Protein, Chain A"/>
    <property type="match status" value="1"/>
</dbReference>
<gene>
    <name evidence="3" type="ORF">BN997_03661</name>
</gene>
<dbReference type="InterPro" id="IPR011188">
    <property type="entry name" value="UPF0302"/>
</dbReference>
<dbReference type="RefSeq" id="WP_042534132.1">
    <property type="nucleotide sequence ID" value="NZ_CAXOIH010000007.1"/>
</dbReference>
<evidence type="ECO:0000259" key="2">
    <source>
        <dbReference type="SMART" id="SM00914"/>
    </source>
</evidence>
<evidence type="ECO:0000313" key="3">
    <source>
        <dbReference type="EMBL" id="CEI83740.1"/>
    </source>
</evidence>
<evidence type="ECO:0000256" key="1">
    <source>
        <dbReference type="HAMAP-Rule" id="MF_00760"/>
    </source>
</evidence>
<dbReference type="InterPro" id="IPR014957">
    <property type="entry name" value="IDEAL_dom"/>
</dbReference>
<dbReference type="PIRSF" id="PIRSF007165">
    <property type="entry name" value="UCP007165"/>
    <property type="match status" value="1"/>
</dbReference>
<dbReference type="InterPro" id="IPR027393">
    <property type="entry name" value="Virus_scaffolding_prot_C"/>
</dbReference>
<evidence type="ECO:0000313" key="4">
    <source>
        <dbReference type="Proteomes" id="UP000040453"/>
    </source>
</evidence>
<feature type="domain" description="IDEAL" evidence="2">
    <location>
        <begin position="139"/>
        <end position="175"/>
    </location>
</feature>
<dbReference type="EMBL" id="CDGG01000001">
    <property type="protein sequence ID" value="CEI83740.1"/>
    <property type="molecule type" value="Genomic_DNA"/>
</dbReference>
<dbReference type="InterPro" id="IPR038091">
    <property type="entry name" value="UPF0302_N_sf"/>
</dbReference>